<dbReference type="AlphaFoldDB" id="A0A1I7I503"/>
<dbReference type="InterPro" id="IPR040465">
    <property type="entry name" value="CtsR_N"/>
</dbReference>
<dbReference type="InterPro" id="IPR041902">
    <property type="entry name" value="CtsR_N_sf"/>
</dbReference>
<dbReference type="Pfam" id="PF17727">
    <property type="entry name" value="CtsR_C"/>
    <property type="match status" value="1"/>
</dbReference>
<evidence type="ECO:0000259" key="10">
    <source>
        <dbReference type="Pfam" id="PF17727"/>
    </source>
</evidence>
<reference evidence="12" key="1">
    <citation type="submission" date="2016-10" db="EMBL/GenBank/DDBJ databases">
        <authorList>
            <person name="Varghese N."/>
        </authorList>
    </citation>
    <scope>NUCLEOTIDE SEQUENCE [LARGE SCALE GENOMIC DNA]</scope>
    <source>
        <strain evidence="12">DSM 17980</strain>
    </source>
</reference>
<keyword evidence="6 8" id="KW-0238">DNA-binding</keyword>
<gene>
    <name evidence="11" type="ORF">SAMN05421543_1063</name>
</gene>
<dbReference type="eggNOG" id="COG4463">
    <property type="taxonomic scope" value="Bacteria"/>
</dbReference>
<name>A0A1I7I503_9BACL</name>
<dbReference type="InterPro" id="IPR041908">
    <property type="entry name" value="CtsR_C_sf"/>
</dbReference>
<keyword evidence="7 8" id="KW-0804">Transcription</keyword>
<accession>A0A1I7I503</accession>
<dbReference type="Proteomes" id="UP000183508">
    <property type="component" value="Unassembled WGS sequence"/>
</dbReference>
<evidence type="ECO:0000256" key="8">
    <source>
        <dbReference type="PIRNR" id="PIRNR010607"/>
    </source>
</evidence>
<dbReference type="PIRSF" id="PIRSF010607">
    <property type="entry name" value="Txn_repr_CtsR"/>
    <property type="match status" value="1"/>
</dbReference>
<dbReference type="Pfam" id="PF05848">
    <property type="entry name" value="CtsR"/>
    <property type="match status" value="1"/>
</dbReference>
<dbReference type="Gene3D" id="3.30.56.130">
    <property type="entry name" value="Transcriptional regulator CtsR, winged HTH domain"/>
    <property type="match status" value="1"/>
</dbReference>
<evidence type="ECO:0000256" key="5">
    <source>
        <dbReference type="ARBA" id="ARBA00023016"/>
    </source>
</evidence>
<evidence type="ECO:0000313" key="11">
    <source>
        <dbReference type="EMBL" id="SFU68050.1"/>
    </source>
</evidence>
<comment type="similarity">
    <text evidence="1 8">Belongs to the CtsR family.</text>
</comment>
<keyword evidence="4 8" id="KW-0805">Transcription regulation</keyword>
<dbReference type="Gene3D" id="1.10.1200.150">
    <property type="entry name" value="Transcriptional regulator CtsR, C-terminal domain"/>
    <property type="match status" value="1"/>
</dbReference>
<dbReference type="OrthoDB" id="1680813at2"/>
<dbReference type="InterPro" id="IPR041473">
    <property type="entry name" value="CtsR_C"/>
</dbReference>
<keyword evidence="3 8" id="KW-0678">Repressor</keyword>
<feature type="domain" description="CtsR N-terminal HTH" evidence="9">
    <location>
        <begin position="4"/>
        <end position="74"/>
    </location>
</feature>
<evidence type="ECO:0000256" key="3">
    <source>
        <dbReference type="ARBA" id="ARBA00022491"/>
    </source>
</evidence>
<keyword evidence="12" id="KW-1185">Reference proteome</keyword>
<dbReference type="RefSeq" id="WP_074950834.1">
    <property type="nucleotide sequence ID" value="NZ_FPBV01000006.1"/>
</dbReference>
<evidence type="ECO:0000256" key="2">
    <source>
        <dbReference type="ARBA" id="ARBA00014129"/>
    </source>
</evidence>
<evidence type="ECO:0000256" key="4">
    <source>
        <dbReference type="ARBA" id="ARBA00023015"/>
    </source>
</evidence>
<dbReference type="InterPro" id="IPR008463">
    <property type="entry name" value="CtsR"/>
</dbReference>
<dbReference type="GO" id="GO:0006355">
    <property type="term" value="P:regulation of DNA-templated transcription"/>
    <property type="evidence" value="ECO:0007669"/>
    <property type="project" value="UniProtKB-UniRule"/>
</dbReference>
<evidence type="ECO:0000256" key="6">
    <source>
        <dbReference type="ARBA" id="ARBA00023125"/>
    </source>
</evidence>
<evidence type="ECO:0000256" key="1">
    <source>
        <dbReference type="ARBA" id="ARBA00010189"/>
    </source>
</evidence>
<keyword evidence="5" id="KW-0346">Stress response</keyword>
<evidence type="ECO:0000313" key="12">
    <source>
        <dbReference type="Proteomes" id="UP000183508"/>
    </source>
</evidence>
<evidence type="ECO:0000256" key="7">
    <source>
        <dbReference type="ARBA" id="ARBA00023163"/>
    </source>
</evidence>
<proteinExistence type="inferred from homology"/>
<dbReference type="FunFam" id="3.30.56.130:FF:000001">
    <property type="entry name" value="Transcriptional regulator CtsR"/>
    <property type="match status" value="1"/>
</dbReference>
<dbReference type="EMBL" id="FPBV01000006">
    <property type="protein sequence ID" value="SFU68050.1"/>
    <property type="molecule type" value="Genomic_DNA"/>
</dbReference>
<feature type="domain" description="CtsR C-terminal dimerization" evidence="10">
    <location>
        <begin position="81"/>
        <end position="147"/>
    </location>
</feature>
<protein>
    <recommendedName>
        <fullName evidence="2 8">Transcriptional regulator CtsR</fullName>
    </recommendedName>
</protein>
<sequence length="165" mass="18835">MGNNISDIIERYLKRILQQSQSGVIEVQRSELAELFQCVPSQINYVISTRFSVDHGYVVESKRGGGGYIRIRRIDLDEHAPLVSLVRSMGSTISQREAESVIDRLRREQVVSEREAAMLRAAVRREVLNVDLPYRDELRARLLTQMLLALSAAVQRAEDDARPQR</sequence>
<dbReference type="GO" id="GO:0003677">
    <property type="term" value="F:DNA binding"/>
    <property type="evidence" value="ECO:0007669"/>
    <property type="project" value="UniProtKB-UniRule"/>
</dbReference>
<organism evidence="11 12">
    <name type="scientific">Alicyclobacillus macrosporangiidus</name>
    <dbReference type="NCBI Taxonomy" id="392015"/>
    <lineage>
        <taxon>Bacteria</taxon>
        <taxon>Bacillati</taxon>
        <taxon>Bacillota</taxon>
        <taxon>Bacilli</taxon>
        <taxon>Bacillales</taxon>
        <taxon>Alicyclobacillaceae</taxon>
        <taxon>Alicyclobacillus</taxon>
    </lineage>
</organism>
<evidence type="ECO:0000259" key="9">
    <source>
        <dbReference type="Pfam" id="PF05848"/>
    </source>
</evidence>
<dbReference type="STRING" id="392015.SAMN05421543_1063"/>